<comment type="caution">
    <text evidence="1">The sequence shown here is derived from an EMBL/GenBank/DDBJ whole genome shotgun (WGS) entry which is preliminary data.</text>
</comment>
<evidence type="ECO:0000313" key="1">
    <source>
        <dbReference type="EMBL" id="GAF02865.1"/>
    </source>
</evidence>
<dbReference type="InterPro" id="IPR020031">
    <property type="entry name" value="CRISPR-assoc_Cas5p"/>
</dbReference>
<name>W7XWV3_9BACT</name>
<gene>
    <name evidence="1" type="ORF">JCM21142_41512</name>
</gene>
<proteinExistence type="predicted"/>
<dbReference type="EMBL" id="BAMD01000014">
    <property type="protein sequence ID" value="GAF02865.1"/>
    <property type="molecule type" value="Genomic_DNA"/>
</dbReference>
<evidence type="ECO:0000313" key="2">
    <source>
        <dbReference type="Proteomes" id="UP000019402"/>
    </source>
</evidence>
<dbReference type="eggNOG" id="ENOG50329FE">
    <property type="taxonomic scope" value="Bacteria"/>
</dbReference>
<sequence>MLMLKQKRRLINNKHKVMKKEIDISILKEPPKITEKVILEIEPLAPLSMVSDLPGSFYKSLKSPNKKMICGLFENILGWHIDIADRKAIRKELISIRQKGLRDRDEKRAIKTRIENFQSGSTYIPLLYEYFEVGLSVLPEIVSYNDLWSKAYRRSDADVHPRGTMNISYELIPEKRKRPRDEKNPKRIATSELFDIFKNNTGAFPQYYSTPVNREYISCSGVIHVGLDIDMNLLSRLKKALIENNACYLGNSEGWINLKFNEL</sequence>
<protein>
    <submittedName>
        <fullName evidence="1">CRISPR-associated protein Cas5</fullName>
    </submittedName>
</protein>
<dbReference type="Proteomes" id="UP000019402">
    <property type="component" value="Unassembled WGS sequence"/>
</dbReference>
<accession>W7XWV3</accession>
<keyword evidence="2" id="KW-1185">Reference proteome</keyword>
<dbReference type="AlphaFoldDB" id="W7XWV3"/>
<dbReference type="NCBIfam" id="TIGR03488">
    <property type="entry name" value="cas_Cas5p"/>
    <property type="match status" value="1"/>
</dbReference>
<organism evidence="1 2">
    <name type="scientific">Saccharicrinis fermentans DSM 9555 = JCM 21142</name>
    <dbReference type="NCBI Taxonomy" id="869213"/>
    <lineage>
        <taxon>Bacteria</taxon>
        <taxon>Pseudomonadati</taxon>
        <taxon>Bacteroidota</taxon>
        <taxon>Bacteroidia</taxon>
        <taxon>Marinilabiliales</taxon>
        <taxon>Marinilabiliaceae</taxon>
        <taxon>Saccharicrinis</taxon>
    </lineage>
</organism>
<dbReference type="STRING" id="869213.GCA_000517085_04297"/>
<reference evidence="1 2" key="1">
    <citation type="journal article" date="2014" name="Genome Announc.">
        <title>Draft Genome Sequence of Cytophaga fermentans JCM 21142T, a Facultative Anaerobe Isolated from Marine Mud.</title>
        <authorList>
            <person name="Starns D."/>
            <person name="Oshima K."/>
            <person name="Suda W."/>
            <person name="Iino T."/>
            <person name="Yuki M."/>
            <person name="Inoue J."/>
            <person name="Kitamura K."/>
            <person name="Iida T."/>
            <person name="Darby A."/>
            <person name="Hattori M."/>
            <person name="Ohkuma M."/>
        </authorList>
    </citation>
    <scope>NUCLEOTIDE SEQUENCE [LARGE SCALE GENOMIC DNA]</scope>
    <source>
        <strain evidence="1 2">JCM 21142</strain>
    </source>
</reference>